<dbReference type="PANTHER" id="PTHR34858">
    <property type="entry name" value="CYSO-CYSTEINE PEPTIDASE"/>
    <property type="match status" value="1"/>
</dbReference>
<dbReference type="GO" id="GO:0008270">
    <property type="term" value="F:zinc ion binding"/>
    <property type="evidence" value="ECO:0007669"/>
    <property type="project" value="TreeGrafter"/>
</dbReference>
<dbReference type="Gene3D" id="3.40.140.10">
    <property type="entry name" value="Cytidine Deaminase, domain 2"/>
    <property type="match status" value="1"/>
</dbReference>
<evidence type="ECO:0000256" key="1">
    <source>
        <dbReference type="ARBA" id="ARBA00022670"/>
    </source>
</evidence>
<protein>
    <submittedName>
        <fullName evidence="7">Peptidase</fullName>
    </submittedName>
</protein>
<comment type="caution">
    <text evidence="7">The sequence shown here is derived from an EMBL/GenBank/DDBJ whole genome shotgun (WGS) entry which is preliminary data.</text>
</comment>
<dbReference type="Pfam" id="PF14464">
    <property type="entry name" value="Prok-JAB"/>
    <property type="match status" value="1"/>
</dbReference>
<dbReference type="AlphaFoldDB" id="A0A098YCK3"/>
<evidence type="ECO:0000256" key="5">
    <source>
        <dbReference type="ARBA" id="ARBA00023049"/>
    </source>
</evidence>
<proteinExistence type="predicted"/>
<dbReference type="SUPFAM" id="SSF102712">
    <property type="entry name" value="JAB1/MPN domain"/>
    <property type="match status" value="1"/>
</dbReference>
<dbReference type="InterPro" id="IPR028090">
    <property type="entry name" value="JAB_dom_prok"/>
</dbReference>
<dbReference type="RefSeq" id="WP_036333443.1">
    <property type="nucleotide sequence ID" value="NZ_JPMX01000009.1"/>
</dbReference>
<dbReference type="InterPro" id="IPR051929">
    <property type="entry name" value="VirAsm_ModProt"/>
</dbReference>
<dbReference type="GO" id="GO:0008235">
    <property type="term" value="F:metalloexopeptidase activity"/>
    <property type="evidence" value="ECO:0007669"/>
    <property type="project" value="TreeGrafter"/>
</dbReference>
<dbReference type="EMBL" id="JPMX01000009">
    <property type="protein sequence ID" value="KGH48194.1"/>
    <property type="molecule type" value="Genomic_DNA"/>
</dbReference>
<dbReference type="Proteomes" id="UP000029713">
    <property type="component" value="Unassembled WGS sequence"/>
</dbReference>
<dbReference type="InterPro" id="IPR000555">
    <property type="entry name" value="JAMM/MPN+_dom"/>
</dbReference>
<reference evidence="7 8" key="1">
    <citation type="submission" date="2014-07" db="EMBL/GenBank/DDBJ databases">
        <title>Biosystematic studies on Modestobacter strains isolated from extreme hyper-arid desert soil and from historic building.</title>
        <authorList>
            <person name="Bukarasam K."/>
            <person name="Bull A."/>
            <person name="Girard G."/>
            <person name="van Wezel G."/>
            <person name="Goodfellow M."/>
        </authorList>
    </citation>
    <scope>NUCLEOTIDE SEQUENCE [LARGE SCALE GENOMIC DNA]</scope>
    <source>
        <strain evidence="7 8">KNN45-2b</strain>
    </source>
</reference>
<keyword evidence="5" id="KW-0482">Metalloprotease</keyword>
<evidence type="ECO:0000313" key="8">
    <source>
        <dbReference type="Proteomes" id="UP000029713"/>
    </source>
</evidence>
<keyword evidence="4" id="KW-0862">Zinc</keyword>
<sequence length="157" mass="17778">MLRIDRATYDAIVAHAREDHPDEACGVVAGPEDSDRPERFIPMLNAARSPTFYEFDSADLLKLYRDMDDRDEVPVVIYHSHTATEARPSRTDISYASEPEAHYVLVSTREHGARTGLAGDEVEFRSFRIVDGEVREEDVEVVESYLFGHSPTTVVYD</sequence>
<dbReference type="PROSITE" id="PS50249">
    <property type="entry name" value="MPN"/>
    <property type="match status" value="1"/>
</dbReference>
<keyword evidence="8" id="KW-1185">Reference proteome</keyword>
<keyword evidence="3" id="KW-0378">Hydrolase</keyword>
<evidence type="ECO:0000256" key="2">
    <source>
        <dbReference type="ARBA" id="ARBA00022723"/>
    </source>
</evidence>
<dbReference type="PANTHER" id="PTHR34858:SF1">
    <property type="entry name" value="CYSO-CYSTEINE PEPTIDASE"/>
    <property type="match status" value="1"/>
</dbReference>
<dbReference type="GO" id="GO:0006508">
    <property type="term" value="P:proteolysis"/>
    <property type="evidence" value="ECO:0007669"/>
    <property type="project" value="UniProtKB-KW"/>
</dbReference>
<evidence type="ECO:0000256" key="3">
    <source>
        <dbReference type="ARBA" id="ARBA00022801"/>
    </source>
</evidence>
<name>A0A098YCK3_9ACTN</name>
<dbReference type="InterPro" id="IPR037518">
    <property type="entry name" value="MPN"/>
</dbReference>
<organism evidence="7 8">
    <name type="scientific">Modestobacter caceresii</name>
    <dbReference type="NCBI Taxonomy" id="1522368"/>
    <lineage>
        <taxon>Bacteria</taxon>
        <taxon>Bacillati</taxon>
        <taxon>Actinomycetota</taxon>
        <taxon>Actinomycetes</taxon>
        <taxon>Geodermatophilales</taxon>
        <taxon>Geodermatophilaceae</taxon>
        <taxon>Modestobacter</taxon>
    </lineage>
</organism>
<feature type="domain" description="MPN" evidence="6">
    <location>
        <begin position="2"/>
        <end position="125"/>
    </location>
</feature>
<dbReference type="MEROPS" id="M67.009"/>
<dbReference type="OrthoDB" id="3196553at2"/>
<gene>
    <name evidence="7" type="ORF">IN07_02980</name>
</gene>
<accession>A0A098YCK3</accession>
<evidence type="ECO:0000313" key="7">
    <source>
        <dbReference type="EMBL" id="KGH48194.1"/>
    </source>
</evidence>
<evidence type="ECO:0000256" key="4">
    <source>
        <dbReference type="ARBA" id="ARBA00022833"/>
    </source>
</evidence>
<keyword evidence="1" id="KW-0645">Protease</keyword>
<evidence type="ECO:0000259" key="6">
    <source>
        <dbReference type="PROSITE" id="PS50249"/>
    </source>
</evidence>
<dbReference type="CDD" id="cd08070">
    <property type="entry name" value="MPN_like"/>
    <property type="match status" value="1"/>
</dbReference>
<dbReference type="STRING" id="1522368.IN07_02980"/>
<dbReference type="SMART" id="SM00232">
    <property type="entry name" value="JAB_MPN"/>
    <property type="match status" value="1"/>
</dbReference>
<keyword evidence="2" id="KW-0479">Metal-binding</keyword>